<evidence type="ECO:0008006" key="3">
    <source>
        <dbReference type="Google" id="ProtNLM"/>
    </source>
</evidence>
<protein>
    <recommendedName>
        <fullName evidence="3">DUF4154 domain-containing protein</fullName>
    </recommendedName>
</protein>
<proteinExistence type="predicted"/>
<dbReference type="EMBL" id="AODQ01000056">
    <property type="protein sequence ID" value="EMR02505.1"/>
    <property type="molecule type" value="Genomic_DNA"/>
</dbReference>
<accession>M7NL34</accession>
<dbReference type="AlphaFoldDB" id="M7NL34"/>
<comment type="caution">
    <text evidence="1">The sequence shown here is derived from an EMBL/GenBank/DDBJ whole genome shotgun (WGS) entry which is preliminary data.</text>
</comment>
<dbReference type="OrthoDB" id="1342147at2"/>
<reference evidence="1 2" key="1">
    <citation type="journal article" date="2013" name="Genome Announc.">
        <title>Draft Genome Sequence of Cesiribacter andamanensis Strain AMV16T, Isolated from a Soil Sample from a Mud Volcano in the Andaman Islands, India.</title>
        <authorList>
            <person name="Shivaji S."/>
            <person name="Ara S."/>
            <person name="Begum Z."/>
            <person name="Srinivas T.N."/>
            <person name="Singh A."/>
            <person name="Kumar Pinnaka A."/>
        </authorList>
    </citation>
    <scope>NUCLEOTIDE SEQUENCE [LARGE SCALE GENOMIC DNA]</scope>
    <source>
        <strain evidence="1 2">AMV16</strain>
    </source>
</reference>
<gene>
    <name evidence="1" type="ORF">ADICEAN_02378</name>
</gene>
<dbReference type="Pfam" id="PF13689">
    <property type="entry name" value="DUF4154"/>
    <property type="match status" value="1"/>
</dbReference>
<evidence type="ECO:0000313" key="2">
    <source>
        <dbReference type="Proteomes" id="UP000011910"/>
    </source>
</evidence>
<keyword evidence="2" id="KW-1185">Reference proteome</keyword>
<evidence type="ECO:0000313" key="1">
    <source>
        <dbReference type="EMBL" id="EMR02505.1"/>
    </source>
</evidence>
<name>M7NL34_9BACT</name>
<sequence>MLSAFRLSVVMAFAGLLFVSAGYTKTDYTFHTLYVYNFTKYIEWPAAPKELVIGVSGGNPEIVEAFEKMAILKTTSERKYTIKPVMSPADADKCQLLFLPGPESSKLPLFASRSIPNCILVTEGDGLLKKGGMINFLLVDRKLRFELDQPALEKAGLRVSAQLVGMAVQ</sequence>
<dbReference type="InterPro" id="IPR025293">
    <property type="entry name" value="YfiR/HmsC-like"/>
</dbReference>
<organism evidence="1 2">
    <name type="scientific">Cesiribacter andamanensis AMV16</name>
    <dbReference type="NCBI Taxonomy" id="1279009"/>
    <lineage>
        <taxon>Bacteria</taxon>
        <taxon>Pseudomonadati</taxon>
        <taxon>Bacteroidota</taxon>
        <taxon>Cytophagia</taxon>
        <taxon>Cytophagales</taxon>
        <taxon>Cesiribacteraceae</taxon>
        <taxon>Cesiribacter</taxon>
    </lineage>
</organism>
<dbReference type="RefSeq" id="WP_009195769.1">
    <property type="nucleotide sequence ID" value="NZ_AODQ01000056.1"/>
</dbReference>
<dbReference type="Proteomes" id="UP000011910">
    <property type="component" value="Unassembled WGS sequence"/>
</dbReference>
<dbReference type="STRING" id="1279009.ADICEAN_02378"/>